<evidence type="ECO:0000313" key="1">
    <source>
        <dbReference type="Proteomes" id="UP000492821"/>
    </source>
</evidence>
<organism evidence="1 2">
    <name type="scientific">Panagrellus redivivus</name>
    <name type="common">Microworm</name>
    <dbReference type="NCBI Taxonomy" id="6233"/>
    <lineage>
        <taxon>Eukaryota</taxon>
        <taxon>Metazoa</taxon>
        <taxon>Ecdysozoa</taxon>
        <taxon>Nematoda</taxon>
        <taxon>Chromadorea</taxon>
        <taxon>Rhabditida</taxon>
        <taxon>Tylenchina</taxon>
        <taxon>Panagrolaimomorpha</taxon>
        <taxon>Panagrolaimoidea</taxon>
        <taxon>Panagrolaimidae</taxon>
        <taxon>Panagrellus</taxon>
    </lineage>
</organism>
<dbReference type="SUPFAM" id="SSF52047">
    <property type="entry name" value="RNI-like"/>
    <property type="match status" value="1"/>
</dbReference>
<keyword evidence="1" id="KW-1185">Reference proteome</keyword>
<proteinExistence type="predicted"/>
<sequence length="350" mass="39599">MPTTPVLSNLLVRDLCSVLFNKKRNADEEFSDPTPYINFALASRSALFWTVANASQLMHVIFDKEKVYVDCCSPDVKLMFDRGFGLFHGYARTAVFFDIGETEEEVAALMEQFSVFKKLDHLIVGHMITDKVVTQLTPMLRELAVLQCRPGFLPREPVKFTNLTEMTLFEENVPVFDMLAIHEYPVLEKLDVSYFLSTSQELCCIIQGAKIASLKSVSLDIKSCEEFDAPFVGNIQKFMQNFRHVPEFMFKLTCQPPSVDIATANEAHAAFQAIQFGAHVQLDVFQRSFKLLHRPQLEGSGFAEFDHGWMYTATLPGKYICHTIDNLFGHLVAESNNLTHGDDEDACVII</sequence>
<reference evidence="1" key="1">
    <citation type="journal article" date="2013" name="Genetics">
        <title>The draft genome and transcriptome of Panagrellus redivivus are shaped by the harsh demands of a free-living lifestyle.</title>
        <authorList>
            <person name="Srinivasan J."/>
            <person name="Dillman A.R."/>
            <person name="Macchietto M.G."/>
            <person name="Heikkinen L."/>
            <person name="Lakso M."/>
            <person name="Fracchia K.M."/>
            <person name="Antoshechkin I."/>
            <person name="Mortazavi A."/>
            <person name="Wong G."/>
            <person name="Sternberg P.W."/>
        </authorList>
    </citation>
    <scope>NUCLEOTIDE SEQUENCE [LARGE SCALE GENOMIC DNA]</scope>
    <source>
        <strain evidence="1">MT8872</strain>
    </source>
</reference>
<dbReference type="AlphaFoldDB" id="A0A7E4VZZ9"/>
<accession>A0A7E4VZZ9</accession>
<dbReference type="WBParaSite" id="Pan_g5210.t1">
    <property type="protein sequence ID" value="Pan_g5210.t1"/>
    <property type="gene ID" value="Pan_g5210"/>
</dbReference>
<evidence type="ECO:0000313" key="2">
    <source>
        <dbReference type="WBParaSite" id="Pan_g5210.t1"/>
    </source>
</evidence>
<reference evidence="2" key="2">
    <citation type="submission" date="2020-10" db="UniProtKB">
        <authorList>
            <consortium name="WormBaseParasite"/>
        </authorList>
    </citation>
    <scope>IDENTIFICATION</scope>
</reference>
<name>A0A7E4VZZ9_PANRE</name>
<dbReference type="Proteomes" id="UP000492821">
    <property type="component" value="Unassembled WGS sequence"/>
</dbReference>
<protein>
    <submittedName>
        <fullName evidence="2">FTH domain-containing protein</fullName>
    </submittedName>
</protein>